<accession>A0ABV4C462</accession>
<dbReference type="InterPro" id="IPR036388">
    <property type="entry name" value="WH-like_DNA-bd_sf"/>
</dbReference>
<dbReference type="Pfam" id="PF12802">
    <property type="entry name" value="MarR_2"/>
    <property type="match status" value="1"/>
</dbReference>
<dbReference type="SUPFAM" id="SSF46785">
    <property type="entry name" value="Winged helix' DNA-binding domain"/>
    <property type="match status" value="1"/>
</dbReference>
<dbReference type="Gene3D" id="1.10.10.10">
    <property type="entry name" value="Winged helix-like DNA-binding domain superfamily/Winged helix DNA-binding domain"/>
    <property type="match status" value="1"/>
</dbReference>
<dbReference type="InterPro" id="IPR039422">
    <property type="entry name" value="MarR/SlyA-like"/>
</dbReference>
<dbReference type="PANTHER" id="PTHR33164:SF106">
    <property type="entry name" value="TRANSCRIPTIONAL REGULATORY PROTEIN"/>
    <property type="match status" value="1"/>
</dbReference>
<organism evidence="2 3">
    <name type="scientific">Mycobacterium servetii</name>
    <dbReference type="NCBI Taxonomy" id="3237418"/>
    <lineage>
        <taxon>Bacteria</taxon>
        <taxon>Bacillati</taxon>
        <taxon>Actinomycetota</taxon>
        <taxon>Actinomycetes</taxon>
        <taxon>Mycobacteriales</taxon>
        <taxon>Mycobacteriaceae</taxon>
        <taxon>Mycobacterium</taxon>
    </lineage>
</organism>
<evidence type="ECO:0000313" key="3">
    <source>
        <dbReference type="Proteomes" id="UP001564760"/>
    </source>
</evidence>
<dbReference type="EMBL" id="JBGEDP010000001">
    <property type="protein sequence ID" value="MEY8017331.1"/>
    <property type="molecule type" value="Genomic_DNA"/>
</dbReference>
<dbReference type="PROSITE" id="PS50995">
    <property type="entry name" value="HTH_MARR_2"/>
    <property type="match status" value="1"/>
</dbReference>
<keyword evidence="3" id="KW-1185">Reference proteome</keyword>
<proteinExistence type="predicted"/>
<sequence length="169" mass="18572">MNPDRSAPERMGLEALIAADARALAAESDQLGRVFAASHQVHPSDFRALVHILVAESEGAPLTSGELRDKMRLSAAAITYLVERMINSGHLRRESDPSDRRKVILRYSGEHRDIAEAFFTPLAAHTYAAMADLPDDDLIAGHRVLTALIMAMRRFLDDLEVARADLGVT</sequence>
<evidence type="ECO:0000259" key="1">
    <source>
        <dbReference type="PROSITE" id="PS50995"/>
    </source>
</evidence>
<name>A0ABV4C462_9MYCO</name>
<dbReference type="InterPro" id="IPR000835">
    <property type="entry name" value="HTH_MarR-typ"/>
</dbReference>
<dbReference type="InterPro" id="IPR036390">
    <property type="entry name" value="WH_DNA-bd_sf"/>
</dbReference>
<comment type="caution">
    <text evidence="2">The sequence shown here is derived from an EMBL/GenBank/DDBJ whole genome shotgun (WGS) entry which is preliminary data.</text>
</comment>
<dbReference type="Proteomes" id="UP001564760">
    <property type="component" value="Unassembled WGS sequence"/>
</dbReference>
<feature type="domain" description="HTH marR-type" evidence="1">
    <location>
        <begin position="10"/>
        <end position="157"/>
    </location>
</feature>
<dbReference type="RefSeq" id="WP_369739641.1">
    <property type="nucleotide sequence ID" value="NZ_JBGEDP010000001.1"/>
</dbReference>
<dbReference type="SMART" id="SM00347">
    <property type="entry name" value="HTH_MARR"/>
    <property type="match status" value="1"/>
</dbReference>
<gene>
    <name evidence="2" type="ORF">AB8998_21175</name>
</gene>
<dbReference type="PANTHER" id="PTHR33164">
    <property type="entry name" value="TRANSCRIPTIONAL REGULATOR, MARR FAMILY"/>
    <property type="match status" value="1"/>
</dbReference>
<reference evidence="2 3" key="1">
    <citation type="submission" date="2024-08" db="EMBL/GenBank/DDBJ databases">
        <title>Mycobacterium servetensis sp. nov., a novel rapid-growing mycobacterial species recovered from a human patient in Zaragoza, Spain.</title>
        <authorList>
            <person name="Tristancho-Baro A.I."/>
            <person name="Buenestado-Serrano S."/>
            <person name="Garcia De Viedma D."/>
            <person name="Milagro-Beamonte A."/>
            <person name="Burillo N."/>
            <person name="Sanz S."/>
            <person name="Lopez-Calleja A.I."/>
            <person name="Penas-Utrilla D."/>
            <person name="Guardingo M."/>
            <person name="Garcia M.J."/>
            <person name="Vinuelas-Bayon J."/>
        </authorList>
    </citation>
    <scope>NUCLEOTIDE SEQUENCE [LARGE SCALE GENOMIC DNA]</scope>
    <source>
        <strain evidence="3">HUMS_12744610</strain>
    </source>
</reference>
<evidence type="ECO:0000313" key="2">
    <source>
        <dbReference type="EMBL" id="MEY8017331.1"/>
    </source>
</evidence>
<protein>
    <submittedName>
        <fullName evidence="2">MarR family winged helix-turn-helix transcriptional regulator</fullName>
    </submittedName>
</protein>